<dbReference type="Gene3D" id="3.50.50.60">
    <property type="entry name" value="FAD/NAD(P)-binding domain"/>
    <property type="match status" value="1"/>
</dbReference>
<dbReference type="AlphaFoldDB" id="A0A7C2TFX1"/>
<dbReference type="PANTHER" id="PTHR42685:SF22">
    <property type="entry name" value="CONDITIONED MEDIUM FACTOR RECEPTOR 1"/>
    <property type="match status" value="1"/>
</dbReference>
<dbReference type="InterPro" id="IPR050407">
    <property type="entry name" value="Geranylgeranyl_reductase"/>
</dbReference>
<dbReference type="GO" id="GO:0071949">
    <property type="term" value="F:FAD binding"/>
    <property type="evidence" value="ECO:0007669"/>
    <property type="project" value="InterPro"/>
</dbReference>
<gene>
    <name evidence="2" type="ORF">ENN98_02440</name>
</gene>
<dbReference type="PANTHER" id="PTHR42685">
    <property type="entry name" value="GERANYLGERANYL DIPHOSPHATE REDUCTASE"/>
    <property type="match status" value="1"/>
</dbReference>
<evidence type="ECO:0000259" key="1">
    <source>
        <dbReference type="Pfam" id="PF01494"/>
    </source>
</evidence>
<dbReference type="InterPro" id="IPR036188">
    <property type="entry name" value="FAD/NAD-bd_sf"/>
</dbReference>
<protein>
    <submittedName>
        <fullName evidence="2">NAD(P)/FAD-dependent oxidoreductase</fullName>
    </submittedName>
</protein>
<evidence type="ECO:0000313" key="2">
    <source>
        <dbReference type="EMBL" id="HET97560.1"/>
    </source>
</evidence>
<reference evidence="2" key="1">
    <citation type="journal article" date="2020" name="mSystems">
        <title>Genome- and Community-Level Interaction Insights into Carbon Utilization and Element Cycling Functions of Hydrothermarchaeota in Hydrothermal Sediment.</title>
        <authorList>
            <person name="Zhou Z."/>
            <person name="Liu Y."/>
            <person name="Xu W."/>
            <person name="Pan J."/>
            <person name="Luo Z.H."/>
            <person name="Li M."/>
        </authorList>
    </citation>
    <scope>NUCLEOTIDE SEQUENCE [LARGE SCALE GENOMIC DNA]</scope>
    <source>
        <strain evidence="2">SpSt-1224</strain>
    </source>
</reference>
<comment type="caution">
    <text evidence="2">The sequence shown here is derived from an EMBL/GenBank/DDBJ whole genome shotgun (WGS) entry which is preliminary data.</text>
</comment>
<accession>A0A7C2TFX1</accession>
<dbReference type="SUPFAM" id="SSF51905">
    <property type="entry name" value="FAD/NAD(P)-binding domain"/>
    <property type="match status" value="1"/>
</dbReference>
<dbReference type="Pfam" id="PF01494">
    <property type="entry name" value="FAD_binding_3"/>
    <property type="match status" value="1"/>
</dbReference>
<feature type="domain" description="FAD-binding" evidence="1">
    <location>
        <begin position="6"/>
        <end position="155"/>
    </location>
</feature>
<dbReference type="InterPro" id="IPR002938">
    <property type="entry name" value="FAD-bd"/>
</dbReference>
<organism evidence="2">
    <name type="scientific">Desulfurivibrio alkaliphilus</name>
    <dbReference type="NCBI Taxonomy" id="427923"/>
    <lineage>
        <taxon>Bacteria</taxon>
        <taxon>Pseudomonadati</taxon>
        <taxon>Thermodesulfobacteriota</taxon>
        <taxon>Desulfobulbia</taxon>
        <taxon>Desulfobulbales</taxon>
        <taxon>Desulfobulbaceae</taxon>
        <taxon>Desulfurivibrio</taxon>
    </lineage>
</organism>
<proteinExistence type="predicted"/>
<dbReference type="PRINTS" id="PR00420">
    <property type="entry name" value="RNGMNOXGNASE"/>
</dbReference>
<name>A0A7C2TFX1_9BACT</name>
<dbReference type="EMBL" id="DSDS01000055">
    <property type="protein sequence ID" value="HET97560.1"/>
    <property type="molecule type" value="Genomic_DNA"/>
</dbReference>
<sequence length="356" mass="38636">MSSTSVHTLIVGAGPAGLAAATALAGAGVEVVVLERQDRVGPKPCAGGIPRASLDPALPPELLERNFKCQRVVTGCQDFRLTADSPIISTINREKLGNWMRQQAEAAGARILCGFRARRITGQRLRTDQGEFKFRYLVGADGSNSLVRRHLGLPLRLAGVGITYQLAGHFPEMEWHLNQDLFGNGYAWIFPHRDSASVGVYAYRGGLPTHLLHDRFRVWAAQRGLNLAANRPRASLISFDYRGARFGNILLAGDAAGLASGLTGEGIAAALYSGRAAARAILAGGQQQPELSTLLRRHFMHRRLTTITATRPLCSRVIMNTLAWALRCRLLDHGALELLPPKAHSGDHHGSKTQQR</sequence>
<dbReference type="Proteomes" id="UP000885986">
    <property type="component" value="Unassembled WGS sequence"/>
</dbReference>